<feature type="compositionally biased region" description="Low complexity" evidence="1">
    <location>
        <begin position="205"/>
        <end position="228"/>
    </location>
</feature>
<accession>G4Z983</accession>
<feature type="compositionally biased region" description="Low complexity" evidence="1">
    <location>
        <begin position="89"/>
        <end position="100"/>
    </location>
</feature>
<dbReference type="Proteomes" id="UP000002640">
    <property type="component" value="Unassembled WGS sequence"/>
</dbReference>
<keyword evidence="3" id="KW-1185">Reference proteome</keyword>
<feature type="region of interest" description="Disordered" evidence="1">
    <location>
        <begin position="1"/>
        <end position="23"/>
    </location>
</feature>
<feature type="compositionally biased region" description="Low complexity" evidence="1">
    <location>
        <begin position="164"/>
        <end position="178"/>
    </location>
</feature>
<name>G4Z983_PHYSP</name>
<sequence length="462" mass="47577">MSAGWFRDAEQCSASEDGGRPAENETLWSCRTLLLIRPFASSLASSPSSSPLPPPSSSLDLVPMSPPSPPTHLLATSSAHPSPSRATSTGPATVVTETPAPASPPPGSEPAEADGTRPTPSSTSTTPRASRRIQKRKAEGAARSAERKKKLARPAPFGLDDLLASPSPSPTSATAPRAKAVGKQNLGTAARAAKLARDVQAVQCGGSKRAADSGAAGAAPAAQPGTSSKHQHKRHSIIYLDSPPSPGDAGDHAARSPSAGPSPFGSSAPPPEGRASAQTALSGSREINTSDNFDLASFLSGPQAASGAAPSRFPGGATGDNAIERLAAQVGSLSALVIDMSRRLDAAEANPTMTLAPPDRPELQPSMVDGTRTVSWTVPALHTNELPPAQLRELRSTSFPSLNQRSRSEFVPHVTHILAAYRSIANLSRSDGAFTTPTDTLLWIRRLASIPFDSSIATVAGL</sequence>
<evidence type="ECO:0000313" key="2">
    <source>
        <dbReference type="EMBL" id="EGZ21137.1"/>
    </source>
</evidence>
<feature type="region of interest" description="Disordered" evidence="1">
    <location>
        <begin position="42"/>
        <end position="283"/>
    </location>
</feature>
<evidence type="ECO:0000313" key="3">
    <source>
        <dbReference type="Proteomes" id="UP000002640"/>
    </source>
</evidence>
<dbReference type="KEGG" id="psoj:PHYSODRAFT_255355"/>
<evidence type="ECO:0000256" key="1">
    <source>
        <dbReference type="SAM" id="MobiDB-lite"/>
    </source>
</evidence>
<reference evidence="2 3" key="1">
    <citation type="journal article" date="2006" name="Science">
        <title>Phytophthora genome sequences uncover evolutionary origins and mechanisms of pathogenesis.</title>
        <authorList>
            <person name="Tyler B.M."/>
            <person name="Tripathy S."/>
            <person name="Zhang X."/>
            <person name="Dehal P."/>
            <person name="Jiang R.H."/>
            <person name="Aerts A."/>
            <person name="Arredondo F.D."/>
            <person name="Baxter L."/>
            <person name="Bensasson D."/>
            <person name="Beynon J.L."/>
            <person name="Chapman J."/>
            <person name="Damasceno C.M."/>
            <person name="Dorrance A.E."/>
            <person name="Dou D."/>
            <person name="Dickerman A.W."/>
            <person name="Dubchak I.L."/>
            <person name="Garbelotto M."/>
            <person name="Gijzen M."/>
            <person name="Gordon S.G."/>
            <person name="Govers F."/>
            <person name="Grunwald N.J."/>
            <person name="Huang W."/>
            <person name="Ivors K.L."/>
            <person name="Jones R.W."/>
            <person name="Kamoun S."/>
            <person name="Krampis K."/>
            <person name="Lamour K.H."/>
            <person name="Lee M.K."/>
            <person name="McDonald W.H."/>
            <person name="Medina M."/>
            <person name="Meijer H.J."/>
            <person name="Nordberg E.K."/>
            <person name="Maclean D.J."/>
            <person name="Ospina-Giraldo M.D."/>
            <person name="Morris P.F."/>
            <person name="Phuntumart V."/>
            <person name="Putnam N.H."/>
            <person name="Rash S."/>
            <person name="Rose J.K."/>
            <person name="Sakihama Y."/>
            <person name="Salamov A.A."/>
            <person name="Savidor A."/>
            <person name="Scheuring C.F."/>
            <person name="Smith B.M."/>
            <person name="Sobral B.W."/>
            <person name="Terry A."/>
            <person name="Torto-Alalibo T.A."/>
            <person name="Win J."/>
            <person name="Xu Z."/>
            <person name="Zhang H."/>
            <person name="Grigoriev I.V."/>
            <person name="Rokhsar D.S."/>
            <person name="Boore J.L."/>
        </authorList>
    </citation>
    <scope>NUCLEOTIDE SEQUENCE [LARGE SCALE GENOMIC DNA]</scope>
    <source>
        <strain evidence="2 3">P6497</strain>
    </source>
</reference>
<feature type="compositionally biased region" description="Low complexity" evidence="1">
    <location>
        <begin position="255"/>
        <end position="267"/>
    </location>
</feature>
<dbReference type="GeneID" id="20638601"/>
<feature type="compositionally biased region" description="Polar residues" evidence="1">
    <location>
        <begin position="74"/>
        <end position="88"/>
    </location>
</feature>
<organism evidence="2 3">
    <name type="scientific">Phytophthora sojae (strain P6497)</name>
    <name type="common">Soybean stem and root rot agent</name>
    <name type="synonym">Phytophthora megasperma f. sp. glycines</name>
    <dbReference type="NCBI Taxonomy" id="1094619"/>
    <lineage>
        <taxon>Eukaryota</taxon>
        <taxon>Sar</taxon>
        <taxon>Stramenopiles</taxon>
        <taxon>Oomycota</taxon>
        <taxon>Peronosporomycetes</taxon>
        <taxon>Peronosporales</taxon>
        <taxon>Peronosporaceae</taxon>
        <taxon>Phytophthora</taxon>
    </lineage>
</organism>
<feature type="compositionally biased region" description="Low complexity" evidence="1">
    <location>
        <begin position="116"/>
        <end position="128"/>
    </location>
</feature>
<proteinExistence type="predicted"/>
<dbReference type="RefSeq" id="XP_009523854.1">
    <property type="nucleotide sequence ID" value="XM_009525559.1"/>
</dbReference>
<protein>
    <submittedName>
        <fullName evidence="2">Uncharacterized protein</fullName>
    </submittedName>
</protein>
<dbReference type="AlphaFoldDB" id="G4Z983"/>
<dbReference type="InParanoid" id="G4Z983"/>
<dbReference type="EMBL" id="JH159153">
    <property type="protein sequence ID" value="EGZ21137.1"/>
    <property type="molecule type" value="Genomic_DNA"/>
</dbReference>
<gene>
    <name evidence="2" type="ORF">PHYSODRAFT_255355</name>
</gene>